<feature type="non-terminal residue" evidence="1">
    <location>
        <position position="127"/>
    </location>
</feature>
<reference evidence="1" key="1">
    <citation type="submission" date="2022-11" db="EMBL/GenBank/DDBJ databases">
        <title>Centuries of genome instability and evolution in soft-shell clam transmissible cancer (bioRxiv).</title>
        <authorList>
            <person name="Hart S.F.M."/>
            <person name="Yonemitsu M.A."/>
            <person name="Giersch R.M."/>
            <person name="Beal B.F."/>
            <person name="Arriagada G."/>
            <person name="Davis B.W."/>
            <person name="Ostrander E.A."/>
            <person name="Goff S.P."/>
            <person name="Metzger M.J."/>
        </authorList>
    </citation>
    <scope>NUCLEOTIDE SEQUENCE</scope>
    <source>
        <strain evidence="1">MELC-2E11</strain>
        <tissue evidence="1">Siphon/mantle</tissue>
    </source>
</reference>
<dbReference type="EMBL" id="CP111012">
    <property type="protein sequence ID" value="WAQ94246.1"/>
    <property type="molecule type" value="Genomic_DNA"/>
</dbReference>
<protein>
    <submittedName>
        <fullName evidence="1">Uncharacterized protein</fullName>
    </submittedName>
</protein>
<accession>A0ABY7D9B8</accession>
<keyword evidence="2" id="KW-1185">Reference proteome</keyword>
<evidence type="ECO:0000313" key="1">
    <source>
        <dbReference type="EMBL" id="WAQ94246.1"/>
    </source>
</evidence>
<organism evidence="1 2">
    <name type="scientific">Mya arenaria</name>
    <name type="common">Soft-shell clam</name>
    <dbReference type="NCBI Taxonomy" id="6604"/>
    <lineage>
        <taxon>Eukaryota</taxon>
        <taxon>Metazoa</taxon>
        <taxon>Spiralia</taxon>
        <taxon>Lophotrochozoa</taxon>
        <taxon>Mollusca</taxon>
        <taxon>Bivalvia</taxon>
        <taxon>Autobranchia</taxon>
        <taxon>Heteroconchia</taxon>
        <taxon>Euheterodonta</taxon>
        <taxon>Imparidentia</taxon>
        <taxon>Neoheterodontei</taxon>
        <taxon>Myida</taxon>
        <taxon>Myoidea</taxon>
        <taxon>Myidae</taxon>
        <taxon>Mya</taxon>
    </lineage>
</organism>
<gene>
    <name evidence="1" type="ORF">MAR_006717</name>
</gene>
<name>A0ABY7D9B8_MYAAR</name>
<sequence length="127" mass="14210">MGITEIILLLSRPSLNLQKEGLSLADASIHLEATKSVLQAYARDYGNAEVKSVLALFKPQLRKAGIDDDEGQVLEEWQCMKTMVLKKFPDKLKDKSLRWPQVLRALGNDQGQISLVMDLLQTFPPTS</sequence>
<dbReference type="Proteomes" id="UP001164746">
    <property type="component" value="Chromosome 1"/>
</dbReference>
<evidence type="ECO:0000313" key="2">
    <source>
        <dbReference type="Proteomes" id="UP001164746"/>
    </source>
</evidence>
<proteinExistence type="predicted"/>